<evidence type="ECO:0000259" key="3">
    <source>
        <dbReference type="Pfam" id="PF04083"/>
    </source>
</evidence>
<feature type="region of interest" description="Disordered" evidence="1">
    <location>
        <begin position="609"/>
        <end position="653"/>
    </location>
</feature>
<dbReference type="EMBL" id="ML978125">
    <property type="protein sequence ID" value="KAF2099465.1"/>
    <property type="molecule type" value="Genomic_DNA"/>
</dbReference>
<evidence type="ECO:0000313" key="4">
    <source>
        <dbReference type="EMBL" id="KAF2099465.1"/>
    </source>
</evidence>
<feature type="domain" description="Partial AB-hydrolase lipase" evidence="3">
    <location>
        <begin position="297"/>
        <end position="391"/>
    </location>
</feature>
<dbReference type="Proteomes" id="UP000799772">
    <property type="component" value="Unassembled WGS sequence"/>
</dbReference>
<sequence length="759" mass="85944">MTAIETVKSTTKDIKAKIKSKAEPAIEFAHQAEKLAQYTPSQETEATGSTQAVEAKFITGQDPVVVTANGGRLPAVPLEEAVKLNQLKDILEDRDPNESLPTQNGTREAKDGTIHGTTIHGARPSVGSGDDGRSGQSTEPEAPLREALPPSRTNPLFPPLPMYGPPTSLRDLQSWTFRLSSSILSLCFLGVIVLGAMFTCVPQMIKILFAYVRLQDPDSGRSFYDEEVRRAKLRKEAETEWKRRKDSQEPIRRSSGQSQEGDEESSVHGTTTPQGTSIKERYVPTEGGPDPLVCDVGYYARVEGLDSETFLVQTEDGFIIELWHLYNPLTYTPKPESDRQPHEPDLFPAHLDETIRERGEGYAQHYPQGKKKYPVLLLHGLLQSSGAFCCTGSNSLAFYLAKSGYDVWLGNNRCGFHPRHNLLKYSDPRMWAWNIRQMGVMDLPALVSRVLTETGFSRCALVAHSQGTTQTMVALAKEQRPEFGRRLSCVCLLAPAAYAGPLIGKMYFKFMRVISPALFRLIFGIHAFIPFMMTMHSLLPPRLYGFMGYRVFSFLFNWSDDRWERKLRNRSFMFAPVYVSAESMRWWLGRECFARQKCILATKREVRMEDEEDMKEDSEEDREDKKEDEKDQQRQATTNGDNTSSKPTEEQQKKLESDRGRFAWYDSNAPPMAFWVAGSDDLVDGRRLLKRFERGREPYVNVVHSKIIEGYEHLDVIWAIDMIDTVGREVAEVIWKTAAEDAKAVCRTPILDRAEYTAL</sequence>
<organism evidence="4 5">
    <name type="scientific">Rhizodiscina lignyota</name>
    <dbReference type="NCBI Taxonomy" id="1504668"/>
    <lineage>
        <taxon>Eukaryota</taxon>
        <taxon>Fungi</taxon>
        <taxon>Dikarya</taxon>
        <taxon>Ascomycota</taxon>
        <taxon>Pezizomycotina</taxon>
        <taxon>Dothideomycetes</taxon>
        <taxon>Pleosporomycetidae</taxon>
        <taxon>Aulographales</taxon>
        <taxon>Rhizodiscinaceae</taxon>
        <taxon>Rhizodiscina</taxon>
    </lineage>
</organism>
<feature type="transmembrane region" description="Helical" evidence="2">
    <location>
        <begin position="183"/>
        <end position="205"/>
    </location>
</feature>
<dbReference type="Pfam" id="PF04083">
    <property type="entry name" value="Abhydro_lipase"/>
    <property type="match status" value="1"/>
</dbReference>
<feature type="compositionally biased region" description="Basic and acidic residues" evidence="1">
    <location>
        <begin position="235"/>
        <end position="252"/>
    </location>
</feature>
<feature type="compositionally biased region" description="Polar residues" evidence="1">
    <location>
        <begin position="267"/>
        <end position="277"/>
    </location>
</feature>
<dbReference type="SUPFAM" id="SSF53474">
    <property type="entry name" value="alpha/beta-Hydrolases"/>
    <property type="match status" value="1"/>
</dbReference>
<reference evidence="4" key="1">
    <citation type="journal article" date="2020" name="Stud. Mycol.">
        <title>101 Dothideomycetes genomes: a test case for predicting lifestyles and emergence of pathogens.</title>
        <authorList>
            <person name="Haridas S."/>
            <person name="Albert R."/>
            <person name="Binder M."/>
            <person name="Bloem J."/>
            <person name="Labutti K."/>
            <person name="Salamov A."/>
            <person name="Andreopoulos B."/>
            <person name="Baker S."/>
            <person name="Barry K."/>
            <person name="Bills G."/>
            <person name="Bluhm B."/>
            <person name="Cannon C."/>
            <person name="Castanera R."/>
            <person name="Culley D."/>
            <person name="Daum C."/>
            <person name="Ezra D."/>
            <person name="Gonzalez J."/>
            <person name="Henrissat B."/>
            <person name="Kuo A."/>
            <person name="Liang C."/>
            <person name="Lipzen A."/>
            <person name="Lutzoni F."/>
            <person name="Magnuson J."/>
            <person name="Mondo S."/>
            <person name="Nolan M."/>
            <person name="Ohm R."/>
            <person name="Pangilinan J."/>
            <person name="Park H.-J."/>
            <person name="Ramirez L."/>
            <person name="Alfaro M."/>
            <person name="Sun H."/>
            <person name="Tritt A."/>
            <person name="Yoshinaga Y."/>
            <person name="Zwiers L.-H."/>
            <person name="Turgeon B."/>
            <person name="Goodwin S."/>
            <person name="Spatafora J."/>
            <person name="Crous P."/>
            <person name="Grigoriev I."/>
        </authorList>
    </citation>
    <scope>NUCLEOTIDE SEQUENCE</scope>
    <source>
        <strain evidence="4">CBS 133067</strain>
    </source>
</reference>
<evidence type="ECO:0000256" key="1">
    <source>
        <dbReference type="SAM" id="MobiDB-lite"/>
    </source>
</evidence>
<dbReference type="AlphaFoldDB" id="A0A9P4IHN3"/>
<protein>
    <submittedName>
        <fullName evidence="4">Ab-hydrolase associated lipase-like protein</fullName>
    </submittedName>
</protein>
<feature type="region of interest" description="Disordered" evidence="1">
    <location>
        <begin position="235"/>
        <end position="286"/>
    </location>
</feature>
<keyword evidence="2" id="KW-0812">Transmembrane</keyword>
<comment type="caution">
    <text evidence="4">The sequence shown here is derived from an EMBL/GenBank/DDBJ whole genome shotgun (WGS) entry which is preliminary data.</text>
</comment>
<feature type="region of interest" description="Disordered" evidence="1">
    <location>
        <begin position="89"/>
        <end position="162"/>
    </location>
</feature>
<keyword evidence="5" id="KW-1185">Reference proteome</keyword>
<feature type="compositionally biased region" description="Low complexity" evidence="1">
    <location>
        <begin position="139"/>
        <end position="150"/>
    </location>
</feature>
<dbReference type="PANTHER" id="PTHR11005">
    <property type="entry name" value="LYSOSOMAL ACID LIPASE-RELATED"/>
    <property type="match status" value="1"/>
</dbReference>
<dbReference type="OrthoDB" id="6130531at2759"/>
<dbReference type="GO" id="GO:0006629">
    <property type="term" value="P:lipid metabolic process"/>
    <property type="evidence" value="ECO:0007669"/>
    <property type="project" value="InterPro"/>
</dbReference>
<gene>
    <name evidence="4" type="ORF">NA57DRAFT_38664</name>
</gene>
<proteinExistence type="predicted"/>
<dbReference type="Gene3D" id="3.40.50.1820">
    <property type="entry name" value="alpha/beta hydrolase"/>
    <property type="match status" value="1"/>
</dbReference>
<feature type="compositionally biased region" description="Polar residues" evidence="1">
    <location>
        <begin position="634"/>
        <end position="646"/>
    </location>
</feature>
<name>A0A9P4IHN3_9PEZI</name>
<feature type="transmembrane region" description="Helical" evidence="2">
    <location>
        <begin position="513"/>
        <end position="531"/>
    </location>
</feature>
<evidence type="ECO:0000313" key="5">
    <source>
        <dbReference type="Proteomes" id="UP000799772"/>
    </source>
</evidence>
<keyword evidence="2" id="KW-0472">Membrane</keyword>
<evidence type="ECO:0000256" key="2">
    <source>
        <dbReference type="SAM" id="Phobius"/>
    </source>
</evidence>
<dbReference type="InterPro" id="IPR029058">
    <property type="entry name" value="AB_hydrolase_fold"/>
</dbReference>
<feature type="compositionally biased region" description="Basic and acidic residues" evidence="1">
    <location>
        <begin position="623"/>
        <end position="633"/>
    </location>
</feature>
<accession>A0A9P4IHN3</accession>
<feature type="compositionally biased region" description="Acidic residues" evidence="1">
    <location>
        <begin position="609"/>
        <end position="622"/>
    </location>
</feature>
<keyword evidence="2" id="KW-1133">Transmembrane helix</keyword>
<dbReference type="InterPro" id="IPR006693">
    <property type="entry name" value="AB_hydrolase_lipase"/>
</dbReference>